<keyword evidence="3" id="KW-1185">Reference proteome</keyword>
<dbReference type="RefSeq" id="WP_187466455.1">
    <property type="nucleotide sequence ID" value="NZ_JACSIT010000098.1"/>
</dbReference>
<proteinExistence type="predicted"/>
<feature type="transmembrane region" description="Helical" evidence="1">
    <location>
        <begin position="88"/>
        <end position="107"/>
    </location>
</feature>
<feature type="transmembrane region" description="Helical" evidence="1">
    <location>
        <begin position="46"/>
        <end position="68"/>
    </location>
</feature>
<reference evidence="2" key="1">
    <citation type="submission" date="2020-08" db="EMBL/GenBank/DDBJ databases">
        <title>Lewinella bacteria from marine environments.</title>
        <authorList>
            <person name="Zhong Y."/>
        </authorList>
    </citation>
    <scope>NUCLEOTIDE SEQUENCE</scope>
    <source>
        <strain evidence="2">KCTC 42187</strain>
    </source>
</reference>
<evidence type="ECO:0000313" key="3">
    <source>
        <dbReference type="Proteomes" id="UP000650081"/>
    </source>
</evidence>
<dbReference type="AlphaFoldDB" id="A0A923T8V5"/>
<feature type="transmembrane region" description="Helical" evidence="1">
    <location>
        <begin position="119"/>
        <end position="141"/>
    </location>
</feature>
<organism evidence="2 3">
    <name type="scientific">Neolewinella lacunae</name>
    <dbReference type="NCBI Taxonomy" id="1517758"/>
    <lineage>
        <taxon>Bacteria</taxon>
        <taxon>Pseudomonadati</taxon>
        <taxon>Bacteroidota</taxon>
        <taxon>Saprospiria</taxon>
        <taxon>Saprospirales</taxon>
        <taxon>Lewinellaceae</taxon>
        <taxon>Neolewinella</taxon>
    </lineage>
</organism>
<keyword evidence="1" id="KW-0812">Transmembrane</keyword>
<feature type="transmembrane region" description="Helical" evidence="1">
    <location>
        <begin position="14"/>
        <end position="31"/>
    </location>
</feature>
<keyword evidence="1" id="KW-1133">Transmembrane helix</keyword>
<protein>
    <submittedName>
        <fullName evidence="2">Cytochrome B</fullName>
    </submittedName>
</protein>
<dbReference type="Proteomes" id="UP000650081">
    <property type="component" value="Unassembled WGS sequence"/>
</dbReference>
<name>A0A923T8V5_9BACT</name>
<dbReference type="EMBL" id="JACSIT010000098">
    <property type="protein sequence ID" value="MBC6994378.1"/>
    <property type="molecule type" value="Genomic_DNA"/>
</dbReference>
<gene>
    <name evidence="2" type="ORF">H9S92_09400</name>
</gene>
<sequence>MDTLYTILKHAHSGLRWVVLFLLLAAIANAFSKRRGGSVYPGKEKLALYALMSVHIQLILGLVLYLWLSPLVSFEGEIMSNAVTRFYTVEHLVGMLAAIALVTVGYSKAKRQKELNRGWKTIGVYYLLGLLLILLSIPWPFRAGLVGGWF</sequence>
<keyword evidence="1" id="KW-0472">Membrane</keyword>
<comment type="caution">
    <text evidence="2">The sequence shown here is derived from an EMBL/GenBank/DDBJ whole genome shotgun (WGS) entry which is preliminary data.</text>
</comment>
<accession>A0A923T8V5</accession>
<evidence type="ECO:0000256" key="1">
    <source>
        <dbReference type="SAM" id="Phobius"/>
    </source>
</evidence>
<evidence type="ECO:0000313" key="2">
    <source>
        <dbReference type="EMBL" id="MBC6994378.1"/>
    </source>
</evidence>